<dbReference type="EMBL" id="KZ502442">
    <property type="protein sequence ID" value="PKU78996.1"/>
    <property type="molecule type" value="Genomic_DNA"/>
</dbReference>
<feature type="compositionally biased region" description="Polar residues" evidence="1">
    <location>
        <begin position="65"/>
        <end position="81"/>
    </location>
</feature>
<evidence type="ECO:0000313" key="2">
    <source>
        <dbReference type="EMBL" id="PKU78996.1"/>
    </source>
</evidence>
<name>A0A2I0WTL4_9ASPA</name>
<keyword evidence="3" id="KW-1185">Reference proteome</keyword>
<reference evidence="2 3" key="1">
    <citation type="journal article" date="2016" name="Sci. Rep.">
        <title>The Dendrobium catenatum Lindl. genome sequence provides insights into polysaccharide synthase, floral development and adaptive evolution.</title>
        <authorList>
            <person name="Zhang G.Q."/>
            <person name="Xu Q."/>
            <person name="Bian C."/>
            <person name="Tsai W.C."/>
            <person name="Yeh C.M."/>
            <person name="Liu K.W."/>
            <person name="Yoshida K."/>
            <person name="Zhang L.S."/>
            <person name="Chang S.B."/>
            <person name="Chen F."/>
            <person name="Shi Y."/>
            <person name="Su Y.Y."/>
            <person name="Zhang Y.Q."/>
            <person name="Chen L.J."/>
            <person name="Yin Y."/>
            <person name="Lin M."/>
            <person name="Huang H."/>
            <person name="Deng H."/>
            <person name="Wang Z.W."/>
            <person name="Zhu S.L."/>
            <person name="Zhao X."/>
            <person name="Deng C."/>
            <person name="Niu S.C."/>
            <person name="Huang J."/>
            <person name="Wang M."/>
            <person name="Liu G.H."/>
            <person name="Yang H.J."/>
            <person name="Xiao X.J."/>
            <person name="Hsiao Y.Y."/>
            <person name="Wu W.L."/>
            <person name="Chen Y.Y."/>
            <person name="Mitsuda N."/>
            <person name="Ohme-Takagi M."/>
            <person name="Luo Y.B."/>
            <person name="Van de Peer Y."/>
            <person name="Liu Z.J."/>
        </authorList>
    </citation>
    <scope>NUCLEOTIDE SEQUENCE [LARGE SCALE GENOMIC DNA]</scope>
    <source>
        <tissue evidence="2">The whole plant</tissue>
    </source>
</reference>
<evidence type="ECO:0000256" key="1">
    <source>
        <dbReference type="SAM" id="MobiDB-lite"/>
    </source>
</evidence>
<accession>A0A2I0WTL4</accession>
<dbReference type="Proteomes" id="UP000233837">
    <property type="component" value="Unassembled WGS sequence"/>
</dbReference>
<feature type="compositionally biased region" description="Basic and acidic residues" evidence="1">
    <location>
        <begin position="55"/>
        <end position="64"/>
    </location>
</feature>
<feature type="compositionally biased region" description="Basic and acidic residues" evidence="1">
    <location>
        <begin position="89"/>
        <end position="102"/>
    </location>
</feature>
<gene>
    <name evidence="2" type="ORF">MA16_Dca000340</name>
</gene>
<proteinExistence type="predicted"/>
<protein>
    <submittedName>
        <fullName evidence="2">Uncharacterized protein</fullName>
    </submittedName>
</protein>
<dbReference type="AlphaFoldDB" id="A0A2I0WTL4"/>
<evidence type="ECO:0000313" key="3">
    <source>
        <dbReference type="Proteomes" id="UP000233837"/>
    </source>
</evidence>
<reference evidence="2 3" key="2">
    <citation type="journal article" date="2017" name="Nature">
        <title>The Apostasia genome and the evolution of orchids.</title>
        <authorList>
            <person name="Zhang G.Q."/>
            <person name="Liu K.W."/>
            <person name="Li Z."/>
            <person name="Lohaus R."/>
            <person name="Hsiao Y.Y."/>
            <person name="Niu S.C."/>
            <person name="Wang J.Y."/>
            <person name="Lin Y.C."/>
            <person name="Xu Q."/>
            <person name="Chen L.J."/>
            <person name="Yoshida K."/>
            <person name="Fujiwara S."/>
            <person name="Wang Z.W."/>
            <person name="Zhang Y.Q."/>
            <person name="Mitsuda N."/>
            <person name="Wang M."/>
            <person name="Liu G.H."/>
            <person name="Pecoraro L."/>
            <person name="Huang H.X."/>
            <person name="Xiao X.J."/>
            <person name="Lin M."/>
            <person name="Wu X.Y."/>
            <person name="Wu W.L."/>
            <person name="Chen Y.Y."/>
            <person name="Chang S.B."/>
            <person name="Sakamoto S."/>
            <person name="Ohme-Takagi M."/>
            <person name="Yagi M."/>
            <person name="Zeng S.J."/>
            <person name="Shen C.Y."/>
            <person name="Yeh C.M."/>
            <person name="Luo Y.B."/>
            <person name="Tsai W.C."/>
            <person name="Van de Peer Y."/>
            <person name="Liu Z.J."/>
        </authorList>
    </citation>
    <scope>NUCLEOTIDE SEQUENCE [LARGE SCALE GENOMIC DNA]</scope>
    <source>
        <tissue evidence="2">The whole plant</tissue>
    </source>
</reference>
<sequence length="111" mass="12168">MKFHNLKISVNGERILDPSGGTQKDVPLLEATLGLGADSPISKMEVAIAPVSSAQEDKNHKSITTEELPSQSEIGSSSSTPFIDKNRKKMDTFEESERKIFSPERPLSQKP</sequence>
<feature type="region of interest" description="Disordered" evidence="1">
    <location>
        <begin position="52"/>
        <end position="111"/>
    </location>
</feature>
<organism evidence="2 3">
    <name type="scientific">Dendrobium catenatum</name>
    <dbReference type="NCBI Taxonomy" id="906689"/>
    <lineage>
        <taxon>Eukaryota</taxon>
        <taxon>Viridiplantae</taxon>
        <taxon>Streptophyta</taxon>
        <taxon>Embryophyta</taxon>
        <taxon>Tracheophyta</taxon>
        <taxon>Spermatophyta</taxon>
        <taxon>Magnoliopsida</taxon>
        <taxon>Liliopsida</taxon>
        <taxon>Asparagales</taxon>
        <taxon>Orchidaceae</taxon>
        <taxon>Epidendroideae</taxon>
        <taxon>Malaxideae</taxon>
        <taxon>Dendrobiinae</taxon>
        <taxon>Dendrobium</taxon>
    </lineage>
</organism>